<dbReference type="InterPro" id="IPR027417">
    <property type="entry name" value="P-loop_NTPase"/>
</dbReference>
<accession>A0A0C1PR54</accession>
<dbReference type="GO" id="GO:0140359">
    <property type="term" value="F:ABC-type transporter activity"/>
    <property type="evidence" value="ECO:0007669"/>
    <property type="project" value="InterPro"/>
</dbReference>
<dbReference type="AlphaFoldDB" id="A0A0C1PR54"/>
<evidence type="ECO:0000313" key="14">
    <source>
        <dbReference type="EMBL" id="KID42361.1"/>
    </source>
</evidence>
<dbReference type="Proteomes" id="UP000031397">
    <property type="component" value="Unassembled WGS sequence"/>
</dbReference>
<dbReference type="GO" id="GO:0005886">
    <property type="term" value="C:plasma membrane"/>
    <property type="evidence" value="ECO:0007669"/>
    <property type="project" value="UniProtKB-SubCell"/>
</dbReference>
<protein>
    <submittedName>
        <fullName evidence="14">Transport ATP-binding protein CydC</fullName>
    </submittedName>
</protein>
<dbReference type="Pfam" id="PF00005">
    <property type="entry name" value="ABC_tran"/>
    <property type="match status" value="1"/>
</dbReference>
<dbReference type="GeneID" id="74912979"/>
<dbReference type="GO" id="GO:0034040">
    <property type="term" value="F:ATPase-coupled lipid transmembrane transporter activity"/>
    <property type="evidence" value="ECO:0007669"/>
    <property type="project" value="TreeGrafter"/>
</dbReference>
<keyword evidence="7" id="KW-0378">Hydrolase</keyword>
<feature type="transmembrane region" description="Helical" evidence="11">
    <location>
        <begin position="250"/>
        <end position="271"/>
    </location>
</feature>
<feature type="transmembrane region" description="Helical" evidence="11">
    <location>
        <begin position="53"/>
        <end position="72"/>
    </location>
</feature>
<dbReference type="Gene3D" id="3.40.50.300">
    <property type="entry name" value="P-loop containing nucleotide triphosphate hydrolases"/>
    <property type="match status" value="1"/>
</dbReference>
<dbReference type="InterPro" id="IPR017871">
    <property type="entry name" value="ABC_transporter-like_CS"/>
</dbReference>
<comment type="caution">
    <text evidence="14">The sequence shown here is derived from an EMBL/GenBank/DDBJ whole genome shotgun (WGS) entry which is preliminary data.</text>
</comment>
<evidence type="ECO:0000256" key="4">
    <source>
        <dbReference type="ARBA" id="ARBA00022670"/>
    </source>
</evidence>
<dbReference type="Gene3D" id="1.20.1560.10">
    <property type="entry name" value="ABC transporter type 1, transmembrane domain"/>
    <property type="match status" value="1"/>
</dbReference>
<feature type="transmembrane region" description="Helical" evidence="11">
    <location>
        <begin position="139"/>
        <end position="159"/>
    </location>
</feature>
<dbReference type="RefSeq" id="WP_039143401.1">
    <property type="nucleotide sequence ID" value="NZ_JOJZ01000009.1"/>
</dbReference>
<keyword evidence="3" id="KW-1003">Cell membrane</keyword>
<dbReference type="NCBIfam" id="TIGR02868">
    <property type="entry name" value="CydC"/>
    <property type="match status" value="1"/>
</dbReference>
<evidence type="ECO:0000256" key="6">
    <source>
        <dbReference type="ARBA" id="ARBA00022741"/>
    </source>
</evidence>
<dbReference type="InterPro" id="IPR011527">
    <property type="entry name" value="ABC1_TM_dom"/>
</dbReference>
<feature type="domain" description="ABC transmembrane type-1" evidence="13">
    <location>
        <begin position="23"/>
        <end position="310"/>
    </location>
</feature>
<evidence type="ECO:0000256" key="7">
    <source>
        <dbReference type="ARBA" id="ARBA00022807"/>
    </source>
</evidence>
<dbReference type="PATRIC" id="fig|1614.7.peg.280"/>
<name>A0A0C1PR54_9LACO</name>
<dbReference type="SUPFAM" id="SSF52540">
    <property type="entry name" value="P-loop containing nucleoside triphosphate hydrolases"/>
    <property type="match status" value="1"/>
</dbReference>
<dbReference type="GO" id="GO:0008234">
    <property type="term" value="F:cysteine-type peptidase activity"/>
    <property type="evidence" value="ECO:0007669"/>
    <property type="project" value="UniProtKB-KW"/>
</dbReference>
<dbReference type="GO" id="GO:0006508">
    <property type="term" value="P:proteolysis"/>
    <property type="evidence" value="ECO:0007669"/>
    <property type="project" value="UniProtKB-KW"/>
</dbReference>
<dbReference type="FunFam" id="3.40.50.300:FF:000299">
    <property type="entry name" value="ABC transporter ATP-binding protein/permease"/>
    <property type="match status" value="1"/>
</dbReference>
<dbReference type="PROSITE" id="PS51257">
    <property type="entry name" value="PROKAR_LIPOPROTEIN"/>
    <property type="match status" value="1"/>
</dbReference>
<dbReference type="GO" id="GO:0016887">
    <property type="term" value="F:ATP hydrolysis activity"/>
    <property type="evidence" value="ECO:0007669"/>
    <property type="project" value="InterPro"/>
</dbReference>
<evidence type="ECO:0000256" key="2">
    <source>
        <dbReference type="ARBA" id="ARBA00022448"/>
    </source>
</evidence>
<keyword evidence="4" id="KW-0645">Protease</keyword>
<dbReference type="OrthoDB" id="9802264at2"/>
<dbReference type="PROSITE" id="PS50893">
    <property type="entry name" value="ABC_TRANSPORTER_2"/>
    <property type="match status" value="1"/>
</dbReference>
<dbReference type="InterPro" id="IPR039421">
    <property type="entry name" value="Type_1_exporter"/>
</dbReference>
<dbReference type="PANTHER" id="PTHR24221:SF653">
    <property type="entry name" value="TRANSPORT ATP-BINDING PROTEIN CYDC"/>
    <property type="match status" value="1"/>
</dbReference>
<feature type="domain" description="ABC transporter" evidence="12">
    <location>
        <begin position="341"/>
        <end position="575"/>
    </location>
</feature>
<dbReference type="InterPro" id="IPR003439">
    <property type="entry name" value="ABC_transporter-like_ATP-bd"/>
</dbReference>
<feature type="transmembrane region" description="Helical" evidence="11">
    <location>
        <begin position="277"/>
        <end position="298"/>
    </location>
</feature>
<dbReference type="SMART" id="SM00382">
    <property type="entry name" value="AAA"/>
    <property type="match status" value="1"/>
</dbReference>
<keyword evidence="7" id="KW-0788">Thiol protease</keyword>
<dbReference type="GO" id="GO:0034775">
    <property type="term" value="P:glutathione transmembrane transport"/>
    <property type="evidence" value="ECO:0007669"/>
    <property type="project" value="InterPro"/>
</dbReference>
<keyword evidence="8 14" id="KW-0067">ATP-binding</keyword>
<evidence type="ECO:0000256" key="9">
    <source>
        <dbReference type="ARBA" id="ARBA00022989"/>
    </source>
</evidence>
<organism evidence="14 15">
    <name type="scientific">Fructilactobacillus fructivorans</name>
    <dbReference type="NCBI Taxonomy" id="1614"/>
    <lineage>
        <taxon>Bacteria</taxon>
        <taxon>Bacillati</taxon>
        <taxon>Bacillota</taxon>
        <taxon>Bacilli</taxon>
        <taxon>Lactobacillales</taxon>
        <taxon>Lactobacillaceae</taxon>
        <taxon>Fructilactobacillus</taxon>
    </lineage>
</organism>
<evidence type="ECO:0000259" key="13">
    <source>
        <dbReference type="PROSITE" id="PS50929"/>
    </source>
</evidence>
<dbReference type="PROSITE" id="PS00211">
    <property type="entry name" value="ABC_TRANSPORTER_1"/>
    <property type="match status" value="1"/>
</dbReference>
<feature type="transmembrane region" description="Helical" evidence="11">
    <location>
        <begin position="21"/>
        <end position="47"/>
    </location>
</feature>
<keyword evidence="2" id="KW-0813">Transport</keyword>
<keyword evidence="10 11" id="KW-0472">Membrane</keyword>
<dbReference type="GO" id="GO:0045454">
    <property type="term" value="P:cell redox homeostasis"/>
    <property type="evidence" value="ECO:0007669"/>
    <property type="project" value="InterPro"/>
</dbReference>
<evidence type="ECO:0000259" key="12">
    <source>
        <dbReference type="PROSITE" id="PS50893"/>
    </source>
</evidence>
<sequence>MRKLLKHDTWIKPYLTKYKVLLFWVFFLGVLTFGCGIGLMFVAGYLISRSATHPYNILIVYVPVILTRAFGIGRPVFKYLERINSHNWVLKVTSALRKRLYTTLESSAIFLSEKFQTGDLLGVLADDIDHLENLYLRTIFPTIVAYITGIVIIVALGIISWPYAIFMFVAFAIVLFFVPLASVAMRGASKEYQKSLLHQSYENLTDSTLGIADWMISGREKGFISHVRKNDLKIAKSNDKTHLFEWNREFLIKVVFALIIIGTLLWSNLYFKGSQELVNYAAAFVMGIFPLMDAFVPVSQALEEWPMYSDSVVHLNQLSDEEKHPYVTDEKLPTPAEFQSIKLDHVTFHYQDDKNDIIKDVSFKIDKHHKLAIIGPSGVGKTTLLQLLTGALIPTSGHVLINNVDAYKLGSNSYKWFSVLDQSPFLFDTSVLNNVRIGNETATDEDVKKAIKAVGLSDYIESLPEGYDTNVKENGIRFSGGQRQRIALARILLQNNPIVLLDEPTVGLDPITENNLIKTISRVLKDKTVIWVTHHLQGLDEMNEVIFLENGVIKMEGNPKELYKNNARYRRLYAMDVGE</sequence>
<evidence type="ECO:0000256" key="5">
    <source>
        <dbReference type="ARBA" id="ARBA00022692"/>
    </source>
</evidence>
<gene>
    <name evidence="14" type="ORF">LfDm3_0290</name>
</gene>
<keyword evidence="5 11" id="KW-0812">Transmembrane</keyword>
<dbReference type="PROSITE" id="PS50929">
    <property type="entry name" value="ABC_TM1F"/>
    <property type="match status" value="1"/>
</dbReference>
<dbReference type="PANTHER" id="PTHR24221">
    <property type="entry name" value="ATP-BINDING CASSETTE SUB-FAMILY B"/>
    <property type="match status" value="1"/>
</dbReference>
<dbReference type="GO" id="GO:0005524">
    <property type="term" value="F:ATP binding"/>
    <property type="evidence" value="ECO:0007669"/>
    <property type="project" value="UniProtKB-KW"/>
</dbReference>
<dbReference type="InterPro" id="IPR003593">
    <property type="entry name" value="AAA+_ATPase"/>
</dbReference>
<evidence type="ECO:0000256" key="8">
    <source>
        <dbReference type="ARBA" id="ARBA00022840"/>
    </source>
</evidence>
<comment type="subcellular location">
    <subcellularLocation>
        <location evidence="1">Cell membrane</location>
        <topology evidence="1">Multi-pass membrane protein</topology>
    </subcellularLocation>
</comment>
<feature type="transmembrane region" description="Helical" evidence="11">
    <location>
        <begin position="165"/>
        <end position="185"/>
    </location>
</feature>
<evidence type="ECO:0000256" key="10">
    <source>
        <dbReference type="ARBA" id="ARBA00023136"/>
    </source>
</evidence>
<reference evidence="14 15" key="1">
    <citation type="submission" date="2014-06" db="EMBL/GenBank/DDBJ databases">
        <title>Functional and comparative genomic analyses of the Drosophila gut microbiota identify candidate symbiosis factors.</title>
        <authorList>
            <person name="Newell P.D."/>
            <person name="Chaston J.M."/>
            <person name="Douglas A.E."/>
        </authorList>
    </citation>
    <scope>NUCLEOTIDE SEQUENCE [LARGE SCALE GENOMIC DNA]</scope>
    <source>
        <strain evidence="14 15">DmCS_002</strain>
    </source>
</reference>
<dbReference type="SUPFAM" id="SSF90123">
    <property type="entry name" value="ABC transporter transmembrane region"/>
    <property type="match status" value="1"/>
</dbReference>
<dbReference type="InterPro" id="IPR036640">
    <property type="entry name" value="ABC1_TM_sf"/>
</dbReference>
<keyword evidence="9 11" id="KW-1133">Transmembrane helix</keyword>
<keyword evidence="15" id="KW-1185">Reference proteome</keyword>
<keyword evidence="6" id="KW-0547">Nucleotide-binding</keyword>
<evidence type="ECO:0000256" key="3">
    <source>
        <dbReference type="ARBA" id="ARBA00022475"/>
    </source>
</evidence>
<dbReference type="EMBL" id="JOJZ01000009">
    <property type="protein sequence ID" value="KID42361.1"/>
    <property type="molecule type" value="Genomic_DNA"/>
</dbReference>
<evidence type="ECO:0000256" key="11">
    <source>
        <dbReference type="SAM" id="Phobius"/>
    </source>
</evidence>
<proteinExistence type="predicted"/>
<evidence type="ECO:0000313" key="15">
    <source>
        <dbReference type="Proteomes" id="UP000031397"/>
    </source>
</evidence>
<evidence type="ECO:0000256" key="1">
    <source>
        <dbReference type="ARBA" id="ARBA00004651"/>
    </source>
</evidence>
<dbReference type="InterPro" id="IPR014223">
    <property type="entry name" value="ABC_CydC/D"/>
</dbReference>